<organism evidence="5 6">
    <name type="scientific">Rubus argutus</name>
    <name type="common">Southern blackberry</name>
    <dbReference type="NCBI Taxonomy" id="59490"/>
    <lineage>
        <taxon>Eukaryota</taxon>
        <taxon>Viridiplantae</taxon>
        <taxon>Streptophyta</taxon>
        <taxon>Embryophyta</taxon>
        <taxon>Tracheophyta</taxon>
        <taxon>Spermatophyta</taxon>
        <taxon>Magnoliopsida</taxon>
        <taxon>eudicotyledons</taxon>
        <taxon>Gunneridae</taxon>
        <taxon>Pentapetalae</taxon>
        <taxon>rosids</taxon>
        <taxon>fabids</taxon>
        <taxon>Rosales</taxon>
        <taxon>Rosaceae</taxon>
        <taxon>Rosoideae</taxon>
        <taxon>Rosoideae incertae sedis</taxon>
        <taxon>Rubus</taxon>
    </lineage>
</organism>
<feature type="signal peptide" evidence="3">
    <location>
        <begin position="1"/>
        <end position="21"/>
    </location>
</feature>
<sequence length="385" mass="40225">MAFTVRTLSLILLLLLAVVFTFPTGTASISAREYQSMQGVLRSHGYNLICNAMATSDLQYLLLTLPTNASFTVFAPTDASLFALDMIQTASSYTDTLRVHIVPLRLSLSDLRSLSSGSILPTLLPFNALRLSTSPLAVSGVDVVLPGLFFSRRVAVHGLGGIVSLSSVVPYGSHPQASAPVASGGADKVVPLTAESNRTDLSPAATPPSKAVSPLTTQSNGSDLSPAATPPSKAVSPLTTQSNRTDLSPAATPPSKAESPVTNHPNRTVNKDLSPAEAELPVTTGRPSLTGGISPTSEMIPLASSPSADSVPERARALLMEITDDNSESDGDEIFKKSSLLMEAQAVAKVEKCGASDEMTIDCFVPEDGTGLEHLSIQRVVRAMA</sequence>
<evidence type="ECO:0000256" key="3">
    <source>
        <dbReference type="SAM" id="SignalP"/>
    </source>
</evidence>
<feature type="chain" id="PRO_5043901174" description="FAS1 domain-containing protein" evidence="3">
    <location>
        <begin position="22"/>
        <end position="385"/>
    </location>
</feature>
<proteinExistence type="inferred from homology"/>
<gene>
    <name evidence="5" type="ORF">M0R45_026539</name>
</gene>
<evidence type="ECO:0000256" key="2">
    <source>
        <dbReference type="SAM" id="MobiDB-lite"/>
    </source>
</evidence>
<keyword evidence="6" id="KW-1185">Reference proteome</keyword>
<evidence type="ECO:0000313" key="5">
    <source>
        <dbReference type="EMBL" id="KAK9929439.1"/>
    </source>
</evidence>
<dbReference type="SUPFAM" id="SSF82153">
    <property type="entry name" value="FAS1 domain"/>
    <property type="match status" value="1"/>
</dbReference>
<dbReference type="InterPro" id="IPR052806">
    <property type="entry name" value="Fasciclin-like_AGP"/>
</dbReference>
<dbReference type="PANTHER" id="PTHR33985:SF15">
    <property type="entry name" value="FASCICLIN-LIKE ARABINOGALACTAN PROTEIN 19"/>
    <property type="match status" value="1"/>
</dbReference>
<feature type="compositionally biased region" description="Polar residues" evidence="2">
    <location>
        <begin position="214"/>
        <end position="223"/>
    </location>
</feature>
<dbReference type="InterPro" id="IPR036378">
    <property type="entry name" value="FAS1_dom_sf"/>
</dbReference>
<dbReference type="Pfam" id="PF02469">
    <property type="entry name" value="Fasciclin"/>
    <property type="match status" value="1"/>
</dbReference>
<feature type="region of interest" description="Disordered" evidence="2">
    <location>
        <begin position="198"/>
        <end position="293"/>
    </location>
</feature>
<dbReference type="EMBL" id="JBEDUW010000005">
    <property type="protein sequence ID" value="KAK9929439.1"/>
    <property type="molecule type" value="Genomic_DNA"/>
</dbReference>
<name>A0AAW1WYA3_RUBAR</name>
<dbReference type="Proteomes" id="UP001457282">
    <property type="component" value="Unassembled WGS sequence"/>
</dbReference>
<feature type="domain" description="FAS1" evidence="4">
    <location>
        <begin position="33"/>
        <end position="163"/>
    </location>
</feature>
<comment type="similarity">
    <text evidence="1">Belongs to the fasciclin-like AGP family.</text>
</comment>
<reference evidence="5 6" key="1">
    <citation type="journal article" date="2023" name="G3 (Bethesda)">
        <title>A chromosome-length genome assembly and annotation of blackberry (Rubus argutus, cv. 'Hillquist').</title>
        <authorList>
            <person name="Bruna T."/>
            <person name="Aryal R."/>
            <person name="Dudchenko O."/>
            <person name="Sargent D.J."/>
            <person name="Mead D."/>
            <person name="Buti M."/>
            <person name="Cavallini A."/>
            <person name="Hytonen T."/>
            <person name="Andres J."/>
            <person name="Pham M."/>
            <person name="Weisz D."/>
            <person name="Mascagni F."/>
            <person name="Usai G."/>
            <person name="Natali L."/>
            <person name="Bassil N."/>
            <person name="Fernandez G.E."/>
            <person name="Lomsadze A."/>
            <person name="Armour M."/>
            <person name="Olukolu B."/>
            <person name="Poorten T."/>
            <person name="Britton C."/>
            <person name="Davik J."/>
            <person name="Ashrafi H."/>
            <person name="Aiden E.L."/>
            <person name="Borodovsky M."/>
            <person name="Worthington M."/>
        </authorList>
    </citation>
    <scope>NUCLEOTIDE SEQUENCE [LARGE SCALE GENOMIC DNA]</scope>
    <source>
        <strain evidence="5">PI 553951</strain>
    </source>
</reference>
<evidence type="ECO:0000256" key="1">
    <source>
        <dbReference type="ARBA" id="ARBA00007843"/>
    </source>
</evidence>
<feature type="compositionally biased region" description="Polar residues" evidence="2">
    <location>
        <begin position="237"/>
        <end position="246"/>
    </location>
</feature>
<dbReference type="PROSITE" id="PS50213">
    <property type="entry name" value="FAS1"/>
    <property type="match status" value="1"/>
</dbReference>
<protein>
    <recommendedName>
        <fullName evidence="4">FAS1 domain-containing protein</fullName>
    </recommendedName>
</protein>
<evidence type="ECO:0000259" key="4">
    <source>
        <dbReference type="PROSITE" id="PS50213"/>
    </source>
</evidence>
<keyword evidence="3" id="KW-0732">Signal</keyword>
<dbReference type="PANTHER" id="PTHR33985">
    <property type="entry name" value="OS02G0491300 PROTEIN-RELATED"/>
    <property type="match status" value="1"/>
</dbReference>
<comment type="caution">
    <text evidence="5">The sequence shown here is derived from an EMBL/GenBank/DDBJ whole genome shotgun (WGS) entry which is preliminary data.</text>
</comment>
<accession>A0AAW1WYA3</accession>
<dbReference type="Gene3D" id="2.30.180.10">
    <property type="entry name" value="FAS1 domain"/>
    <property type="match status" value="1"/>
</dbReference>
<dbReference type="AlphaFoldDB" id="A0AAW1WYA3"/>
<dbReference type="InterPro" id="IPR000782">
    <property type="entry name" value="FAS1_domain"/>
</dbReference>
<evidence type="ECO:0000313" key="6">
    <source>
        <dbReference type="Proteomes" id="UP001457282"/>
    </source>
</evidence>